<evidence type="ECO:0000256" key="4">
    <source>
        <dbReference type="ARBA" id="ARBA00022723"/>
    </source>
</evidence>
<keyword evidence="5 8" id="KW-0223">Dioxygenase</keyword>
<feature type="binding site" evidence="8">
    <location>
        <position position="123"/>
    </location>
    <ligand>
        <name>a divalent metal cation</name>
        <dbReference type="ChEBI" id="CHEBI:60240"/>
    </ligand>
</feature>
<feature type="binding site" evidence="8">
    <location>
        <position position="55"/>
    </location>
    <ligand>
        <name>substrate</name>
    </ligand>
</feature>
<dbReference type="InterPro" id="IPR011051">
    <property type="entry name" value="RmlC_Cupin_sf"/>
</dbReference>
<feature type="binding site" evidence="8">
    <location>
        <position position="163"/>
    </location>
    <ligand>
        <name>a divalent metal cation</name>
        <dbReference type="ChEBI" id="CHEBI:60240"/>
    </ligand>
</feature>
<evidence type="ECO:0000313" key="9">
    <source>
        <dbReference type="EMBL" id="KAJ2848284.1"/>
    </source>
</evidence>
<evidence type="ECO:0000256" key="5">
    <source>
        <dbReference type="ARBA" id="ARBA00022964"/>
    </source>
</evidence>
<keyword evidence="3 8" id="KW-0662">Pyridine nucleotide biosynthesis</keyword>
<dbReference type="EMBL" id="JANBUW010000187">
    <property type="protein sequence ID" value="KAJ2848284.1"/>
    <property type="molecule type" value="Genomic_DNA"/>
</dbReference>
<evidence type="ECO:0000256" key="2">
    <source>
        <dbReference type="ARBA" id="ARBA00002752"/>
    </source>
</evidence>
<evidence type="ECO:0000256" key="6">
    <source>
        <dbReference type="ARBA" id="ARBA00023002"/>
    </source>
</evidence>
<dbReference type="GO" id="GO:0005737">
    <property type="term" value="C:cytoplasm"/>
    <property type="evidence" value="ECO:0007669"/>
    <property type="project" value="UniProtKB-SubCell"/>
</dbReference>
<dbReference type="InterPro" id="IPR010329">
    <property type="entry name" value="3hydroanth_dOase"/>
</dbReference>
<dbReference type="EC" id="1.13.11.6" evidence="8"/>
<proteinExistence type="inferred from homology"/>
<sequence length="173" mass="20109">MLPVPLNFNKWIEENYKLLQPPVCNSVIQESEDLQIMVVGGPNSRTDFHINPTEEWFFQVKGRLLLRMADAETHEIKDVYVEEGGMLLLPAMTPHSPNRFPNTVGIVVERKREGQKEAMRWYCEKCNSIVYEKWFVCKSLDKDLVPVINEYKNSRELRTCAQCGHFNPTSYNA</sequence>
<dbReference type="Pfam" id="PF06052">
    <property type="entry name" value="3-HAO"/>
    <property type="match status" value="1"/>
</dbReference>
<dbReference type="PANTHER" id="PTHR15497">
    <property type="entry name" value="3-HYDROXYANTHRANILATE 3,4-DIOXYGENASE"/>
    <property type="match status" value="1"/>
</dbReference>
<feature type="binding site" evidence="8">
    <location>
        <position position="126"/>
    </location>
    <ligand>
        <name>a divalent metal cation</name>
        <dbReference type="ChEBI" id="CHEBI:60240"/>
    </ligand>
</feature>
<name>A0A9W8IBQ0_9FUNG</name>
<keyword evidence="6 8" id="KW-0560">Oxidoreductase</keyword>
<feature type="binding site" evidence="8">
    <location>
        <position position="160"/>
    </location>
    <ligand>
        <name>a divalent metal cation</name>
        <dbReference type="ChEBI" id="CHEBI:60240"/>
    </ligand>
</feature>
<dbReference type="AlphaFoldDB" id="A0A9W8IBQ0"/>
<dbReference type="HAMAP" id="MF_00825">
    <property type="entry name" value="3_HAO"/>
    <property type="match status" value="1"/>
</dbReference>
<dbReference type="PANTHER" id="PTHR15497:SF1">
    <property type="entry name" value="3-HYDROXYANTHRANILATE 3,4-DIOXYGENASE"/>
    <property type="match status" value="1"/>
</dbReference>
<comment type="caution">
    <text evidence="9">The sequence shown here is derived from an EMBL/GenBank/DDBJ whole genome shotgun (WGS) entry which is preliminary data.</text>
</comment>
<comment type="function">
    <text evidence="2 8">Catalyzes the oxidative ring opening of 3-hydroxyanthranilate to 2-amino-3-carboxymuconate semialdehyde, which spontaneously cyclizes to quinolinate.</text>
</comment>
<evidence type="ECO:0000256" key="3">
    <source>
        <dbReference type="ARBA" id="ARBA00022642"/>
    </source>
</evidence>
<protein>
    <recommendedName>
        <fullName evidence="8">3-hydroxyanthranilate 3,4-dioxygenase</fullName>
        <ecNumber evidence="8">1.13.11.6</ecNumber>
    </recommendedName>
    <alternativeName>
        <fullName evidence="8">3-hydroxyanthranilate oxygenase</fullName>
        <shortName evidence="8">3-HAO</shortName>
    </alternativeName>
    <alternativeName>
        <fullName evidence="8">3-hydroxyanthranilic acid dioxygenase</fullName>
        <shortName evidence="8">HAD</shortName>
    </alternativeName>
    <alternativeName>
        <fullName evidence="8">Biosynthesis of nicotinic acid protein 1</fullName>
    </alternativeName>
</protein>
<reference evidence="9" key="1">
    <citation type="submission" date="2022-07" db="EMBL/GenBank/DDBJ databases">
        <title>Phylogenomic reconstructions and comparative analyses of Kickxellomycotina fungi.</title>
        <authorList>
            <person name="Reynolds N.K."/>
            <person name="Stajich J.E."/>
            <person name="Barry K."/>
            <person name="Grigoriev I.V."/>
            <person name="Crous P."/>
            <person name="Smith M.E."/>
        </authorList>
    </citation>
    <scope>NUCLEOTIDE SEQUENCE</scope>
    <source>
        <strain evidence="9">NRRL 1566</strain>
    </source>
</reference>
<feature type="binding site" evidence="8">
    <location>
        <position position="99"/>
    </location>
    <ligand>
        <name>substrate</name>
    </ligand>
</feature>
<dbReference type="NCBIfam" id="TIGR03037">
    <property type="entry name" value="anthran_nbaC"/>
    <property type="match status" value="1"/>
</dbReference>
<feature type="binding site" evidence="8">
    <location>
        <position position="109"/>
    </location>
    <ligand>
        <name>substrate</name>
    </ligand>
</feature>
<organism evidence="9 10">
    <name type="scientific">Coemansia brasiliensis</name>
    <dbReference type="NCBI Taxonomy" id="2650707"/>
    <lineage>
        <taxon>Eukaryota</taxon>
        <taxon>Fungi</taxon>
        <taxon>Fungi incertae sedis</taxon>
        <taxon>Zoopagomycota</taxon>
        <taxon>Kickxellomycotina</taxon>
        <taxon>Kickxellomycetes</taxon>
        <taxon>Kickxellales</taxon>
        <taxon>Kickxellaceae</taxon>
        <taxon>Coemansia</taxon>
    </lineage>
</organism>
<dbReference type="GO" id="GO:0008198">
    <property type="term" value="F:ferrous iron binding"/>
    <property type="evidence" value="ECO:0007669"/>
    <property type="project" value="UniProtKB-UniRule"/>
</dbReference>
<evidence type="ECO:0000256" key="8">
    <source>
        <dbReference type="HAMAP-Rule" id="MF_03019"/>
    </source>
</evidence>
<dbReference type="GO" id="GO:0006569">
    <property type="term" value="P:L-tryptophan catabolic process"/>
    <property type="evidence" value="ECO:0007669"/>
    <property type="project" value="UniProtKB-UniRule"/>
</dbReference>
<keyword evidence="7 8" id="KW-0408">Iron</keyword>
<dbReference type="GO" id="GO:0019805">
    <property type="term" value="P:quinolinate biosynthetic process"/>
    <property type="evidence" value="ECO:0007669"/>
    <property type="project" value="UniProtKB-UniRule"/>
</dbReference>
<comment type="pathway">
    <text evidence="8">Cofactor biosynthesis; NAD(+) biosynthesis; quinolinate from L-kynurenine: step 3/3.</text>
</comment>
<dbReference type="InterPro" id="IPR014710">
    <property type="entry name" value="RmlC-like_jellyroll"/>
</dbReference>
<comment type="similarity">
    <text evidence="8">Belongs to the 3-HAO family.</text>
</comment>
<feature type="binding site" evidence="8">
    <location>
        <position position="55"/>
    </location>
    <ligand>
        <name>Fe cation</name>
        <dbReference type="ChEBI" id="CHEBI:24875"/>
        <note>catalytic</note>
    </ligand>
</feature>
<gene>
    <name evidence="8 9" type="primary">BNA1</name>
    <name evidence="9" type="ORF">IWW36_003395</name>
</gene>
<evidence type="ECO:0000256" key="7">
    <source>
        <dbReference type="ARBA" id="ARBA00023004"/>
    </source>
</evidence>
<keyword evidence="4 8" id="KW-0479">Metal-binding</keyword>
<dbReference type="GO" id="GO:0034354">
    <property type="term" value="P:'de novo' NAD+ biosynthetic process from L-tryptophan"/>
    <property type="evidence" value="ECO:0007669"/>
    <property type="project" value="UniProtKB-UniRule"/>
</dbReference>
<dbReference type="GO" id="GO:0000334">
    <property type="term" value="F:3-hydroxyanthranilate 3,4-dioxygenase activity"/>
    <property type="evidence" value="ECO:0007669"/>
    <property type="project" value="UniProtKB-UniRule"/>
</dbReference>
<keyword evidence="10" id="KW-1185">Reference proteome</keyword>
<dbReference type="OrthoDB" id="204928at2759"/>
<comment type="cofactor">
    <cofactor evidence="1 8">
        <name>Fe(2+)</name>
        <dbReference type="ChEBI" id="CHEBI:29033"/>
    </cofactor>
</comment>
<evidence type="ECO:0000313" key="10">
    <source>
        <dbReference type="Proteomes" id="UP001139887"/>
    </source>
</evidence>
<dbReference type="SUPFAM" id="SSF51182">
    <property type="entry name" value="RmlC-like cupins"/>
    <property type="match status" value="1"/>
</dbReference>
<evidence type="ECO:0000256" key="1">
    <source>
        <dbReference type="ARBA" id="ARBA00001954"/>
    </source>
</evidence>
<feature type="binding site" evidence="8">
    <location>
        <position position="45"/>
    </location>
    <ligand>
        <name>O2</name>
        <dbReference type="ChEBI" id="CHEBI:15379"/>
    </ligand>
</feature>
<dbReference type="CDD" id="cd06123">
    <property type="entry name" value="cupin_HAO"/>
    <property type="match status" value="1"/>
</dbReference>
<feature type="binding site" evidence="8">
    <location>
        <position position="49"/>
    </location>
    <ligand>
        <name>Fe cation</name>
        <dbReference type="ChEBI" id="CHEBI:24875"/>
        <note>catalytic</note>
    </ligand>
</feature>
<dbReference type="Gene3D" id="2.60.120.10">
    <property type="entry name" value="Jelly Rolls"/>
    <property type="match status" value="1"/>
</dbReference>
<dbReference type="GO" id="GO:0043420">
    <property type="term" value="P:anthranilate metabolic process"/>
    <property type="evidence" value="ECO:0007669"/>
    <property type="project" value="UniProtKB-UniRule"/>
</dbReference>
<comment type="subcellular location">
    <subcellularLocation>
        <location evidence="8">Cytoplasm</location>
    </subcellularLocation>
</comment>
<comment type="catalytic activity">
    <reaction evidence="8">
        <text>3-hydroxyanthranilate + O2 = (2Z,4Z)-2-amino-3-carboxymuconate 6-semialdehyde</text>
        <dbReference type="Rhea" id="RHEA:17953"/>
        <dbReference type="ChEBI" id="CHEBI:15379"/>
        <dbReference type="ChEBI" id="CHEBI:36559"/>
        <dbReference type="ChEBI" id="CHEBI:77612"/>
        <dbReference type="EC" id="1.13.11.6"/>
    </reaction>
</comment>
<keyword evidence="8" id="KW-0963">Cytoplasm</keyword>
<feature type="binding site" evidence="8">
    <location>
        <position position="95"/>
    </location>
    <ligand>
        <name>Fe cation</name>
        <dbReference type="ChEBI" id="CHEBI:24875"/>
        <note>catalytic</note>
    </ligand>
</feature>
<accession>A0A9W8IBQ0</accession>
<dbReference type="Proteomes" id="UP001139887">
    <property type="component" value="Unassembled WGS sequence"/>
</dbReference>